<evidence type="ECO:0000313" key="10">
    <source>
        <dbReference type="Proteomes" id="UP000594454"/>
    </source>
</evidence>
<feature type="transmembrane region" description="Helical" evidence="7">
    <location>
        <begin position="362"/>
        <end position="384"/>
    </location>
</feature>
<gene>
    <name evidence="9" type="ORF">HERILL_LOCUS57</name>
</gene>
<dbReference type="InParanoid" id="A0A7R8U9H4"/>
<dbReference type="GO" id="GO:0016020">
    <property type="term" value="C:membrane"/>
    <property type="evidence" value="ECO:0007669"/>
    <property type="project" value="UniProtKB-SubCell"/>
</dbReference>
<feature type="transmembrane region" description="Helical" evidence="7">
    <location>
        <begin position="270"/>
        <end position="290"/>
    </location>
</feature>
<dbReference type="InterPro" id="IPR020846">
    <property type="entry name" value="MFS_dom"/>
</dbReference>
<evidence type="ECO:0000313" key="9">
    <source>
        <dbReference type="EMBL" id="CAD7076657.1"/>
    </source>
</evidence>
<feature type="transmembrane region" description="Helical" evidence="7">
    <location>
        <begin position="12"/>
        <end position="33"/>
    </location>
</feature>
<comment type="subcellular location">
    <subcellularLocation>
        <location evidence="1">Membrane</location>
        <topology evidence="1">Multi-pass membrane protein</topology>
    </subcellularLocation>
</comment>
<reference evidence="9 10" key="1">
    <citation type="submission" date="2020-11" db="EMBL/GenBank/DDBJ databases">
        <authorList>
            <person name="Wallbank WR R."/>
            <person name="Pardo Diaz C."/>
            <person name="Kozak K."/>
            <person name="Martin S."/>
            <person name="Jiggins C."/>
            <person name="Moest M."/>
            <person name="Warren A I."/>
            <person name="Generalovic N T."/>
            <person name="Byers J.R.P. K."/>
            <person name="Montejo-Kovacevich G."/>
            <person name="Yen C E."/>
        </authorList>
    </citation>
    <scope>NUCLEOTIDE SEQUENCE [LARGE SCALE GENOMIC DNA]</scope>
</reference>
<feature type="transmembrane region" description="Helical" evidence="7">
    <location>
        <begin position="330"/>
        <end position="350"/>
    </location>
</feature>
<feature type="transmembrane region" description="Helical" evidence="7">
    <location>
        <begin position="101"/>
        <end position="121"/>
    </location>
</feature>
<dbReference type="InterPro" id="IPR036259">
    <property type="entry name" value="MFS_trans_sf"/>
</dbReference>
<dbReference type="PANTHER" id="PTHR11662">
    <property type="entry name" value="SOLUTE CARRIER FAMILY 17"/>
    <property type="match status" value="1"/>
</dbReference>
<dbReference type="PROSITE" id="PS50850">
    <property type="entry name" value="MFS"/>
    <property type="match status" value="1"/>
</dbReference>
<dbReference type="GO" id="GO:0006820">
    <property type="term" value="P:monoatomic anion transport"/>
    <property type="evidence" value="ECO:0007669"/>
    <property type="project" value="TreeGrafter"/>
</dbReference>
<feature type="transmembrane region" description="Helical" evidence="7">
    <location>
        <begin position="296"/>
        <end position="318"/>
    </location>
</feature>
<dbReference type="FunFam" id="1.20.1250.20:FF:000423">
    <property type="entry name" value="Putative inorganic phosphate cotransporter-like Protein"/>
    <property type="match status" value="1"/>
</dbReference>
<evidence type="ECO:0000256" key="4">
    <source>
        <dbReference type="ARBA" id="ARBA00022847"/>
    </source>
</evidence>
<protein>
    <recommendedName>
        <fullName evidence="8">Major facilitator superfamily (MFS) profile domain-containing protein</fullName>
    </recommendedName>
</protein>
<dbReference type="Gene3D" id="1.20.1250.20">
    <property type="entry name" value="MFS general substrate transporter like domains"/>
    <property type="match status" value="2"/>
</dbReference>
<keyword evidence="10" id="KW-1185">Reference proteome</keyword>
<name>A0A7R8U9H4_HERIL</name>
<dbReference type="GO" id="GO:0015293">
    <property type="term" value="F:symporter activity"/>
    <property type="evidence" value="ECO:0007669"/>
    <property type="project" value="UniProtKB-KW"/>
</dbReference>
<evidence type="ECO:0000256" key="7">
    <source>
        <dbReference type="SAM" id="Phobius"/>
    </source>
</evidence>
<evidence type="ECO:0000256" key="6">
    <source>
        <dbReference type="ARBA" id="ARBA00023136"/>
    </source>
</evidence>
<dbReference type="Proteomes" id="UP000594454">
    <property type="component" value="Chromosome 1"/>
</dbReference>
<keyword evidence="2" id="KW-0813">Transport</keyword>
<dbReference type="Pfam" id="PF07690">
    <property type="entry name" value="MFS_1"/>
    <property type="match status" value="1"/>
</dbReference>
<keyword evidence="3 7" id="KW-0812">Transmembrane</keyword>
<feature type="domain" description="Major facilitator superfamily (MFS) profile" evidence="8">
    <location>
        <begin position="1"/>
        <end position="389"/>
    </location>
</feature>
<evidence type="ECO:0000256" key="2">
    <source>
        <dbReference type="ARBA" id="ARBA00022448"/>
    </source>
</evidence>
<feature type="transmembrane region" description="Helical" evidence="7">
    <location>
        <begin position="133"/>
        <end position="151"/>
    </location>
</feature>
<dbReference type="EMBL" id="LR899009">
    <property type="protein sequence ID" value="CAD7076657.1"/>
    <property type="molecule type" value="Genomic_DNA"/>
</dbReference>
<dbReference type="OrthoDB" id="2985014at2759"/>
<dbReference type="SUPFAM" id="SSF103473">
    <property type="entry name" value="MFS general substrate transporter"/>
    <property type="match status" value="1"/>
</dbReference>
<feature type="transmembrane region" description="Helical" evidence="7">
    <location>
        <begin position="237"/>
        <end position="258"/>
    </location>
</feature>
<dbReference type="AlphaFoldDB" id="A0A7R8U9H4"/>
<feature type="transmembrane region" description="Helical" evidence="7">
    <location>
        <begin position="40"/>
        <end position="59"/>
    </location>
</feature>
<sequence length="425" mass="46318">MQVFNWSESVKANVLGAFFWGYMLSQIPGGYLAEKYGAKYVLLLATVICSLLSLITPIGTHLGDWYLLFAIRIVIGLCQGVTFPACHVIISKWAPLDERGVLATIAYSGTSLGVVGMMSTSGQITESLGWPNIFHIWGGVGLCWCVIWFIFGGSTPAKCKFVSFAEKKYIEQSQGMSNSEKRPNTPWLKMMTSAPAIALFVTDSTTQWAMTMLFVQGPRYTRYVHDLSIRENAIASAIPHFTLFCLCFLCCVIADILERKKILSAVKNRKLFNTIGGLVPAVALIGMSFTNQDQKFAAIFLLTMAVGCSAGTYVGFLINHIDLTPNFAGTLMGVSNALSNVFAIASQAVVGGVVKDATNPKQWQLIFLTTSGILVLGSIVFLYFGKADVQPWNISEENERPSIVAPVPMGDSGIYEKESISENAV</sequence>
<accession>A0A7R8U9H4</accession>
<evidence type="ECO:0000256" key="3">
    <source>
        <dbReference type="ARBA" id="ARBA00022692"/>
    </source>
</evidence>
<evidence type="ECO:0000259" key="8">
    <source>
        <dbReference type="PROSITE" id="PS50850"/>
    </source>
</evidence>
<organism evidence="9 10">
    <name type="scientific">Hermetia illucens</name>
    <name type="common">Black soldier fly</name>
    <dbReference type="NCBI Taxonomy" id="343691"/>
    <lineage>
        <taxon>Eukaryota</taxon>
        <taxon>Metazoa</taxon>
        <taxon>Ecdysozoa</taxon>
        <taxon>Arthropoda</taxon>
        <taxon>Hexapoda</taxon>
        <taxon>Insecta</taxon>
        <taxon>Pterygota</taxon>
        <taxon>Neoptera</taxon>
        <taxon>Endopterygota</taxon>
        <taxon>Diptera</taxon>
        <taxon>Brachycera</taxon>
        <taxon>Stratiomyomorpha</taxon>
        <taxon>Stratiomyidae</taxon>
        <taxon>Hermetiinae</taxon>
        <taxon>Hermetia</taxon>
    </lineage>
</organism>
<proteinExistence type="predicted"/>
<keyword evidence="5 7" id="KW-1133">Transmembrane helix</keyword>
<dbReference type="InterPro" id="IPR011701">
    <property type="entry name" value="MFS"/>
</dbReference>
<keyword evidence="6 7" id="KW-0472">Membrane</keyword>
<evidence type="ECO:0000256" key="5">
    <source>
        <dbReference type="ARBA" id="ARBA00022989"/>
    </source>
</evidence>
<dbReference type="InterPro" id="IPR050382">
    <property type="entry name" value="MFS_Na/Anion_cotransporter"/>
</dbReference>
<feature type="transmembrane region" description="Helical" evidence="7">
    <location>
        <begin position="65"/>
        <end position="89"/>
    </location>
</feature>
<evidence type="ECO:0000256" key="1">
    <source>
        <dbReference type="ARBA" id="ARBA00004141"/>
    </source>
</evidence>
<dbReference type="FunFam" id="1.20.1250.20:FF:000003">
    <property type="entry name" value="Solute carrier family 17 member 3"/>
    <property type="match status" value="1"/>
</dbReference>
<keyword evidence="4" id="KW-0769">Symport</keyword>
<dbReference type="PANTHER" id="PTHR11662:SF280">
    <property type="entry name" value="FI21844P1-RELATED"/>
    <property type="match status" value="1"/>
</dbReference>